<evidence type="ECO:0008006" key="3">
    <source>
        <dbReference type="Google" id="ProtNLM"/>
    </source>
</evidence>
<name>A0AAJ6GS77_9XANT</name>
<protein>
    <recommendedName>
        <fullName evidence="3">Glycosyl hydrolase family 32 N-terminal domain-containing protein</fullName>
    </recommendedName>
</protein>
<evidence type="ECO:0000313" key="2">
    <source>
        <dbReference type="Proteomes" id="UP001228059"/>
    </source>
</evidence>
<dbReference type="Proteomes" id="UP001228059">
    <property type="component" value="Chromosome"/>
</dbReference>
<gene>
    <name evidence="1" type="ORF">QN060_13660</name>
</gene>
<dbReference type="RefSeq" id="WP_285956491.1">
    <property type="nucleotide sequence ID" value="NZ_CP127225.1"/>
</dbReference>
<dbReference type="InterPro" id="IPR023296">
    <property type="entry name" value="Glyco_hydro_beta-prop_sf"/>
</dbReference>
<dbReference type="Gene3D" id="2.115.10.20">
    <property type="entry name" value="Glycosyl hydrolase domain, family 43"/>
    <property type="match status" value="1"/>
</dbReference>
<dbReference type="SUPFAM" id="SSF75005">
    <property type="entry name" value="Arabinanase/levansucrase/invertase"/>
    <property type="match status" value="1"/>
</dbReference>
<evidence type="ECO:0000313" key="1">
    <source>
        <dbReference type="EMBL" id="WIX05304.1"/>
    </source>
</evidence>
<sequence length="270" mass="29565">MPSVVLQSNRFEQGSPLLSWEGIHTCDPTVIRGHWNYLGTDYSYIMYYTTERPGSDGIDNRIAVAFSKDGKTWKKHPSPVIHDGDPGTYGTGQSVAWSANGNAAVRTIYSYVDNNGQITYFFRESADGINFGERRQLSQAGLTLNGVDGISHAKPALGFAPGSYEGKYFYYMASVCEAHLDSPYGPSFQEWGTAKGVCVYRAEGEDAFTGRWTKILDSAHVKPMEVEPGFLTNIYGSLDGILPNISINYGCSGSGDPNTWEICFSDGVLP</sequence>
<organism evidence="1 2">
    <name type="scientific">Xanthomonas oryzae pv. leersiae</name>
    <dbReference type="NCBI Taxonomy" id="3112258"/>
    <lineage>
        <taxon>Bacteria</taxon>
        <taxon>Pseudomonadati</taxon>
        <taxon>Pseudomonadota</taxon>
        <taxon>Gammaproteobacteria</taxon>
        <taxon>Lysobacterales</taxon>
        <taxon>Lysobacteraceae</taxon>
        <taxon>Xanthomonas</taxon>
    </lineage>
</organism>
<accession>A0AAJ6GS77</accession>
<dbReference type="AlphaFoldDB" id="A0AAJ6GS77"/>
<dbReference type="EMBL" id="CP127225">
    <property type="protein sequence ID" value="WIX05304.1"/>
    <property type="molecule type" value="Genomic_DNA"/>
</dbReference>
<reference evidence="1 2" key="1">
    <citation type="submission" date="2023-05" db="EMBL/GenBank/DDBJ databases">
        <title>Complete Genome Resource of Xanthomonas oryzae pv. leersiae Strain YNJC Isolated From Plateau Japonica Rice in Southwest China.</title>
        <authorList>
            <person name="Aa X."/>
            <person name="Mei L."/>
            <person name="Liu P."/>
            <person name="Yang Y."/>
            <person name="Tang C."/>
            <person name="Zhang F."/>
            <person name="Dong C."/>
            <person name="Wang B."/>
            <person name="Chen X."/>
            <person name="Dai L."/>
        </authorList>
    </citation>
    <scope>NUCLEOTIDE SEQUENCE [LARGE SCALE GENOMIC DNA]</scope>
    <source>
        <strain evidence="1 2">YNJC</strain>
    </source>
</reference>
<proteinExistence type="predicted"/>